<keyword evidence="1 3" id="KW-0649">Protein kinase inhibitor</keyword>
<keyword evidence="4" id="KW-1185">Reference proteome</keyword>
<reference evidence="3" key="1">
    <citation type="journal article" date="2022" name="Int. J. Mol. Sci.">
        <title>Draft Genome of Tanacetum Coccineum: Genomic Comparison of Closely Related Tanacetum-Family Plants.</title>
        <authorList>
            <person name="Yamashiro T."/>
            <person name="Shiraishi A."/>
            <person name="Nakayama K."/>
            <person name="Satake H."/>
        </authorList>
    </citation>
    <scope>NUCLEOTIDE SEQUENCE</scope>
</reference>
<accession>A0ABQ5FCJ5</accession>
<proteinExistence type="predicted"/>
<dbReference type="PANTHER" id="PTHR33142:SF8">
    <property type="entry name" value="CYCLIN-DEPENDENT PROTEIN KINASE INHIBITOR SMR9"/>
    <property type="match status" value="1"/>
</dbReference>
<dbReference type="InterPro" id="IPR040389">
    <property type="entry name" value="SMR"/>
</dbReference>
<evidence type="ECO:0000313" key="4">
    <source>
        <dbReference type="Proteomes" id="UP001151760"/>
    </source>
</evidence>
<sequence>MGFSKKNDCMISGITICAPLSVSTKKLSSSGDDEGANGLTTPKAKELRLLECPMAPRKRKAVKRSDKSEKAEFFTSPELDLFFENFANSGNVNSSF</sequence>
<dbReference type="PANTHER" id="PTHR33142">
    <property type="entry name" value="CYCLIN-DEPENDENT PROTEIN KINASE INHIBITOR SMR13"/>
    <property type="match status" value="1"/>
</dbReference>
<protein>
    <submittedName>
        <fullName evidence="3">Cyclin-dependent protein kinase inhibitor SMR6-like protein</fullName>
    </submittedName>
</protein>
<organism evidence="3 4">
    <name type="scientific">Tanacetum coccineum</name>
    <dbReference type="NCBI Taxonomy" id="301880"/>
    <lineage>
        <taxon>Eukaryota</taxon>
        <taxon>Viridiplantae</taxon>
        <taxon>Streptophyta</taxon>
        <taxon>Embryophyta</taxon>
        <taxon>Tracheophyta</taxon>
        <taxon>Spermatophyta</taxon>
        <taxon>Magnoliopsida</taxon>
        <taxon>eudicotyledons</taxon>
        <taxon>Gunneridae</taxon>
        <taxon>Pentapetalae</taxon>
        <taxon>asterids</taxon>
        <taxon>campanulids</taxon>
        <taxon>Asterales</taxon>
        <taxon>Asteraceae</taxon>
        <taxon>Asteroideae</taxon>
        <taxon>Anthemideae</taxon>
        <taxon>Anthemidinae</taxon>
        <taxon>Tanacetum</taxon>
    </lineage>
</organism>
<evidence type="ECO:0000256" key="2">
    <source>
        <dbReference type="ARBA" id="ARBA00023306"/>
    </source>
</evidence>
<keyword evidence="2" id="KW-0131">Cell cycle</keyword>
<comment type="caution">
    <text evidence="3">The sequence shown here is derived from an EMBL/GenBank/DDBJ whole genome shotgun (WGS) entry which is preliminary data.</text>
</comment>
<reference evidence="3" key="2">
    <citation type="submission" date="2022-01" db="EMBL/GenBank/DDBJ databases">
        <authorList>
            <person name="Yamashiro T."/>
            <person name="Shiraishi A."/>
            <person name="Satake H."/>
            <person name="Nakayama K."/>
        </authorList>
    </citation>
    <scope>NUCLEOTIDE SEQUENCE</scope>
</reference>
<name>A0ABQ5FCJ5_9ASTR</name>
<evidence type="ECO:0000256" key="1">
    <source>
        <dbReference type="ARBA" id="ARBA00023013"/>
    </source>
</evidence>
<evidence type="ECO:0000313" key="3">
    <source>
        <dbReference type="EMBL" id="GJT61075.1"/>
    </source>
</evidence>
<dbReference type="GO" id="GO:0004860">
    <property type="term" value="F:protein kinase inhibitor activity"/>
    <property type="evidence" value="ECO:0007669"/>
    <property type="project" value="UniProtKB-KW"/>
</dbReference>
<dbReference type="EMBL" id="BQNB010017256">
    <property type="protein sequence ID" value="GJT61075.1"/>
    <property type="molecule type" value="Genomic_DNA"/>
</dbReference>
<dbReference type="Proteomes" id="UP001151760">
    <property type="component" value="Unassembled WGS sequence"/>
</dbReference>
<gene>
    <name evidence="3" type="ORF">Tco_1004608</name>
</gene>